<feature type="compositionally biased region" description="Basic and acidic residues" evidence="2">
    <location>
        <begin position="130"/>
        <end position="166"/>
    </location>
</feature>
<keyword evidence="4" id="KW-1185">Reference proteome</keyword>
<dbReference type="PANTHER" id="PTHR43039">
    <property type="entry name" value="ESTERASE-RELATED"/>
    <property type="match status" value="1"/>
</dbReference>
<evidence type="ECO:0000313" key="3">
    <source>
        <dbReference type="EMBL" id="PSS36040.1"/>
    </source>
</evidence>
<dbReference type="Gramene" id="PSS36040">
    <property type="protein sequence ID" value="PSS36040"/>
    <property type="gene ID" value="CEY00_Acc00544"/>
</dbReference>
<proteinExistence type="inferred from homology"/>
<evidence type="ECO:0000313" key="4">
    <source>
        <dbReference type="Proteomes" id="UP000241394"/>
    </source>
</evidence>
<dbReference type="Proteomes" id="UP000241394">
    <property type="component" value="Chromosome LG1"/>
</dbReference>
<organism evidence="3 4">
    <name type="scientific">Actinidia chinensis var. chinensis</name>
    <name type="common">Chinese soft-hair kiwi</name>
    <dbReference type="NCBI Taxonomy" id="1590841"/>
    <lineage>
        <taxon>Eukaryota</taxon>
        <taxon>Viridiplantae</taxon>
        <taxon>Streptophyta</taxon>
        <taxon>Embryophyta</taxon>
        <taxon>Tracheophyta</taxon>
        <taxon>Spermatophyta</taxon>
        <taxon>Magnoliopsida</taxon>
        <taxon>eudicotyledons</taxon>
        <taxon>Gunneridae</taxon>
        <taxon>Pentapetalae</taxon>
        <taxon>asterids</taxon>
        <taxon>Ericales</taxon>
        <taxon>Actinidiaceae</taxon>
        <taxon>Actinidia</taxon>
    </lineage>
</organism>
<accession>A0A2R6S198</accession>
<dbReference type="STRING" id="1590841.A0A2R6S198"/>
<protein>
    <submittedName>
        <fullName evidence="3">Esterase</fullName>
    </submittedName>
</protein>
<feature type="region of interest" description="Disordered" evidence="2">
    <location>
        <begin position="120"/>
        <end position="181"/>
    </location>
</feature>
<dbReference type="InterPro" id="IPR029058">
    <property type="entry name" value="AB_hydrolase_fold"/>
</dbReference>
<reference evidence="3 4" key="1">
    <citation type="submission" date="2017-07" db="EMBL/GenBank/DDBJ databases">
        <title>An improved, manually edited Actinidia chinensis var. chinensis (kiwifruit) genome highlights the challenges associated with draft genomes and gene prediction in plants.</title>
        <authorList>
            <person name="Pilkington S."/>
            <person name="Crowhurst R."/>
            <person name="Hilario E."/>
            <person name="Nardozza S."/>
            <person name="Fraser L."/>
            <person name="Peng Y."/>
            <person name="Gunaseelan K."/>
            <person name="Simpson R."/>
            <person name="Tahir J."/>
            <person name="Deroles S."/>
            <person name="Templeton K."/>
            <person name="Luo Z."/>
            <person name="Davy M."/>
            <person name="Cheng C."/>
            <person name="Mcneilage M."/>
            <person name="Scaglione D."/>
            <person name="Liu Y."/>
            <person name="Zhang Q."/>
            <person name="Datson P."/>
            <person name="De Silva N."/>
            <person name="Gardiner S."/>
            <person name="Bassett H."/>
            <person name="Chagne D."/>
            <person name="Mccallum J."/>
            <person name="Dzierzon H."/>
            <person name="Deng C."/>
            <person name="Wang Y.-Y."/>
            <person name="Barron N."/>
            <person name="Manako K."/>
            <person name="Bowen J."/>
            <person name="Foster T."/>
            <person name="Erridge Z."/>
            <person name="Tiffin H."/>
            <person name="Waite C."/>
            <person name="Davies K."/>
            <person name="Grierson E."/>
            <person name="Laing W."/>
            <person name="Kirk R."/>
            <person name="Chen X."/>
            <person name="Wood M."/>
            <person name="Montefiori M."/>
            <person name="Brummell D."/>
            <person name="Schwinn K."/>
            <person name="Catanach A."/>
            <person name="Fullerton C."/>
            <person name="Li D."/>
            <person name="Meiyalaghan S."/>
            <person name="Nieuwenhuizen N."/>
            <person name="Read N."/>
            <person name="Prakash R."/>
            <person name="Hunter D."/>
            <person name="Zhang H."/>
            <person name="Mckenzie M."/>
            <person name="Knabel M."/>
            <person name="Harris A."/>
            <person name="Allan A."/>
            <person name="Chen A."/>
            <person name="Janssen B."/>
            <person name="Plunkett B."/>
            <person name="Dwamena C."/>
            <person name="Voogd C."/>
            <person name="Leif D."/>
            <person name="Lafferty D."/>
            <person name="Souleyre E."/>
            <person name="Varkonyi-Gasic E."/>
            <person name="Gambi F."/>
            <person name="Hanley J."/>
            <person name="Yao J.-L."/>
            <person name="Cheung J."/>
            <person name="David K."/>
            <person name="Warren B."/>
            <person name="Marsh K."/>
            <person name="Snowden K."/>
            <person name="Lin-Wang K."/>
            <person name="Brian L."/>
            <person name="Martinez-Sanchez M."/>
            <person name="Wang M."/>
            <person name="Ileperuma N."/>
            <person name="Macnee N."/>
            <person name="Campin R."/>
            <person name="Mcatee P."/>
            <person name="Drummond R."/>
            <person name="Espley R."/>
            <person name="Ireland H."/>
            <person name="Wu R."/>
            <person name="Atkinson R."/>
            <person name="Karunairetnam S."/>
            <person name="Bulley S."/>
            <person name="Chunkath S."/>
            <person name="Hanley Z."/>
            <person name="Storey R."/>
            <person name="Thrimawithana A."/>
            <person name="Thomson S."/>
            <person name="David C."/>
            <person name="Testolin R."/>
        </authorList>
    </citation>
    <scope>NUCLEOTIDE SEQUENCE [LARGE SCALE GENOMIC DNA]</scope>
    <source>
        <strain evidence="4">cv. Red5</strain>
        <tissue evidence="3">Young leaf</tissue>
    </source>
</reference>
<dbReference type="AlphaFoldDB" id="A0A2R6S198"/>
<evidence type="ECO:0000256" key="2">
    <source>
        <dbReference type="SAM" id="MobiDB-lite"/>
    </source>
</evidence>
<sequence>MGAGTTNPDYFDFDRYATLEGYAYDVLALLQELRIDSCIFVVHSVSVVIGAIASAMWDFTHTLPHAKCRDVRYLNDVDYYGGFEQEDLEQLFEAMGSNYKAWCSGFAPLGWAGHGLGGGAGVQPNPVQHEAGHSPERGPDHFPERLQEPAVPHDRALPHHTEHEGPGRAGGGRRVPPPEPWRRVHCGGHVYRWPPPAAKHAGLSYPGAPPAHPL</sequence>
<dbReference type="InParanoid" id="A0A2R6S198"/>
<comment type="caution">
    <text evidence="3">The sequence shown here is derived from an EMBL/GenBank/DDBJ whole genome shotgun (WGS) entry which is preliminary data.</text>
</comment>
<evidence type="ECO:0000256" key="1">
    <source>
        <dbReference type="ARBA" id="ARBA00008645"/>
    </source>
</evidence>
<reference evidence="4" key="2">
    <citation type="journal article" date="2018" name="BMC Genomics">
        <title>A manually annotated Actinidia chinensis var. chinensis (kiwifruit) genome highlights the challenges associated with draft genomes and gene prediction in plants.</title>
        <authorList>
            <person name="Pilkington S.M."/>
            <person name="Crowhurst R."/>
            <person name="Hilario E."/>
            <person name="Nardozza S."/>
            <person name="Fraser L."/>
            <person name="Peng Y."/>
            <person name="Gunaseelan K."/>
            <person name="Simpson R."/>
            <person name="Tahir J."/>
            <person name="Deroles S.C."/>
            <person name="Templeton K."/>
            <person name="Luo Z."/>
            <person name="Davy M."/>
            <person name="Cheng C."/>
            <person name="McNeilage M."/>
            <person name="Scaglione D."/>
            <person name="Liu Y."/>
            <person name="Zhang Q."/>
            <person name="Datson P."/>
            <person name="De Silva N."/>
            <person name="Gardiner S.E."/>
            <person name="Bassett H."/>
            <person name="Chagne D."/>
            <person name="McCallum J."/>
            <person name="Dzierzon H."/>
            <person name="Deng C."/>
            <person name="Wang Y.Y."/>
            <person name="Barron L."/>
            <person name="Manako K."/>
            <person name="Bowen J."/>
            <person name="Foster T.M."/>
            <person name="Erridge Z.A."/>
            <person name="Tiffin H."/>
            <person name="Waite C.N."/>
            <person name="Davies K.M."/>
            <person name="Grierson E.P."/>
            <person name="Laing W.A."/>
            <person name="Kirk R."/>
            <person name="Chen X."/>
            <person name="Wood M."/>
            <person name="Montefiori M."/>
            <person name="Brummell D.A."/>
            <person name="Schwinn K.E."/>
            <person name="Catanach A."/>
            <person name="Fullerton C."/>
            <person name="Li D."/>
            <person name="Meiyalaghan S."/>
            <person name="Nieuwenhuizen N."/>
            <person name="Read N."/>
            <person name="Prakash R."/>
            <person name="Hunter D."/>
            <person name="Zhang H."/>
            <person name="McKenzie M."/>
            <person name="Knabel M."/>
            <person name="Harris A."/>
            <person name="Allan A.C."/>
            <person name="Gleave A."/>
            <person name="Chen A."/>
            <person name="Janssen B.J."/>
            <person name="Plunkett B."/>
            <person name="Ampomah-Dwamena C."/>
            <person name="Voogd C."/>
            <person name="Leif D."/>
            <person name="Lafferty D."/>
            <person name="Souleyre E.J.F."/>
            <person name="Varkonyi-Gasic E."/>
            <person name="Gambi F."/>
            <person name="Hanley J."/>
            <person name="Yao J.L."/>
            <person name="Cheung J."/>
            <person name="David K.M."/>
            <person name="Warren B."/>
            <person name="Marsh K."/>
            <person name="Snowden K.C."/>
            <person name="Lin-Wang K."/>
            <person name="Brian L."/>
            <person name="Martinez-Sanchez M."/>
            <person name="Wang M."/>
            <person name="Ileperuma N."/>
            <person name="Macnee N."/>
            <person name="Campin R."/>
            <person name="McAtee P."/>
            <person name="Drummond R.S.M."/>
            <person name="Espley R.V."/>
            <person name="Ireland H.S."/>
            <person name="Wu R."/>
            <person name="Atkinson R.G."/>
            <person name="Karunairetnam S."/>
            <person name="Bulley S."/>
            <person name="Chunkath S."/>
            <person name="Hanley Z."/>
            <person name="Storey R."/>
            <person name="Thrimawithana A.H."/>
            <person name="Thomson S."/>
            <person name="David C."/>
            <person name="Testolin R."/>
            <person name="Huang H."/>
            <person name="Hellens R.P."/>
            <person name="Schaffer R.J."/>
        </authorList>
    </citation>
    <scope>NUCLEOTIDE SEQUENCE [LARGE SCALE GENOMIC DNA]</scope>
    <source>
        <strain evidence="4">cv. Red5</strain>
    </source>
</reference>
<dbReference type="EMBL" id="NKQK01000001">
    <property type="protein sequence ID" value="PSS36040.1"/>
    <property type="molecule type" value="Genomic_DNA"/>
</dbReference>
<dbReference type="OrthoDB" id="408373at2759"/>
<name>A0A2R6S198_ACTCC</name>
<comment type="similarity">
    <text evidence="1">Belongs to the AB hydrolase superfamily.</text>
</comment>
<dbReference type="Gene3D" id="3.40.50.1820">
    <property type="entry name" value="alpha/beta hydrolase"/>
    <property type="match status" value="1"/>
</dbReference>
<gene>
    <name evidence="3" type="ORF">CEY00_Acc00544</name>
</gene>